<evidence type="ECO:0000256" key="1">
    <source>
        <dbReference type="SAM" id="SignalP"/>
    </source>
</evidence>
<feature type="signal peptide" evidence="1">
    <location>
        <begin position="1"/>
        <end position="20"/>
    </location>
</feature>
<protein>
    <submittedName>
        <fullName evidence="2">Uncharacterized protein</fullName>
    </submittedName>
</protein>
<dbReference type="OrthoDB" id="406201at2759"/>
<name>A0A813AES6_9DINO</name>
<proteinExistence type="predicted"/>
<organism evidence="2 3">
    <name type="scientific">Symbiodinium necroappetens</name>
    <dbReference type="NCBI Taxonomy" id="1628268"/>
    <lineage>
        <taxon>Eukaryota</taxon>
        <taxon>Sar</taxon>
        <taxon>Alveolata</taxon>
        <taxon>Dinophyceae</taxon>
        <taxon>Suessiales</taxon>
        <taxon>Symbiodiniaceae</taxon>
        <taxon>Symbiodinium</taxon>
    </lineage>
</organism>
<dbReference type="AlphaFoldDB" id="A0A813AES6"/>
<dbReference type="Proteomes" id="UP000601435">
    <property type="component" value="Unassembled WGS sequence"/>
</dbReference>
<sequence length="571" mass="64423">MRLACIYLQRFALLLAPVISEDFLWLSQSYDEIPQWLLDISENVNSFVLVGIFGPCSGSTRTAKIRRLCLELGLDSGRGHNRVVQLGDVWEKERGRRFHYFIYADDNGEFTFKPGCSPSGCGDIGLTPEPDETAPRFFQRLLLVQQPAVSSPILGDEDCRPERMFSCSTVFDRKCIAFHWSVRRNFRVFEDFVEVSMLAAATCSLNEVMEAAYRGYTWSYRAFQTTGNRTRYHEHRGNYIRNMHPCFPRKVPGGYRDSQLVAWMRPQLSRCASDQLGPSSELQRGCDPEDQCLNPPLNVDYSTFLPCSPWAKGEDYCMKKPTSVTRLPKVDGRRFVNLYMGGMLGHGLPDIPQLDPTSSRDRLCALGRRNYKGLVRHFASRPTMRKISHLPADGHCNDLCNALLIGATVHAKHPSHAVAEVKLQAIDESHICMTSFLRTWSMMDLLGSGWTSMYELLQREVERRSPQSQVGARDPVALTADVPREVWESISIPGDLGWSDYPCQVDTFVRLILRGVENSTLRAGFVHAAQTYIFSCEIASWLHPSMASVWAVIVLIGRLGVNVEVASPCDS</sequence>
<feature type="chain" id="PRO_5032593796" evidence="1">
    <location>
        <begin position="21"/>
        <end position="571"/>
    </location>
</feature>
<keyword evidence="1" id="KW-0732">Signal</keyword>
<evidence type="ECO:0000313" key="2">
    <source>
        <dbReference type="EMBL" id="CAE7866012.1"/>
    </source>
</evidence>
<gene>
    <name evidence="2" type="ORF">SNEC2469_LOCUS27729</name>
</gene>
<evidence type="ECO:0000313" key="3">
    <source>
        <dbReference type="Proteomes" id="UP000601435"/>
    </source>
</evidence>
<accession>A0A813AES6</accession>
<comment type="caution">
    <text evidence="2">The sequence shown here is derived from an EMBL/GenBank/DDBJ whole genome shotgun (WGS) entry which is preliminary data.</text>
</comment>
<dbReference type="EMBL" id="CAJNJA010058918">
    <property type="protein sequence ID" value="CAE7866012.1"/>
    <property type="molecule type" value="Genomic_DNA"/>
</dbReference>
<reference evidence="2" key="1">
    <citation type="submission" date="2021-02" db="EMBL/GenBank/DDBJ databases">
        <authorList>
            <person name="Dougan E. K."/>
            <person name="Rhodes N."/>
            <person name="Thang M."/>
            <person name="Chan C."/>
        </authorList>
    </citation>
    <scope>NUCLEOTIDE SEQUENCE</scope>
</reference>
<keyword evidence="3" id="KW-1185">Reference proteome</keyword>